<dbReference type="AlphaFoldDB" id="A0A3N4HBR4"/>
<reference evidence="1 2" key="1">
    <citation type="journal article" date="2018" name="Nat. Ecol. Evol.">
        <title>Pezizomycetes genomes reveal the molecular basis of ectomycorrhizal truffle lifestyle.</title>
        <authorList>
            <person name="Murat C."/>
            <person name="Payen T."/>
            <person name="Noel B."/>
            <person name="Kuo A."/>
            <person name="Morin E."/>
            <person name="Chen J."/>
            <person name="Kohler A."/>
            <person name="Krizsan K."/>
            <person name="Balestrini R."/>
            <person name="Da Silva C."/>
            <person name="Montanini B."/>
            <person name="Hainaut M."/>
            <person name="Levati E."/>
            <person name="Barry K.W."/>
            <person name="Belfiori B."/>
            <person name="Cichocki N."/>
            <person name="Clum A."/>
            <person name="Dockter R.B."/>
            <person name="Fauchery L."/>
            <person name="Guy J."/>
            <person name="Iotti M."/>
            <person name="Le Tacon F."/>
            <person name="Lindquist E.A."/>
            <person name="Lipzen A."/>
            <person name="Malagnac F."/>
            <person name="Mello A."/>
            <person name="Molinier V."/>
            <person name="Miyauchi S."/>
            <person name="Poulain J."/>
            <person name="Riccioni C."/>
            <person name="Rubini A."/>
            <person name="Sitrit Y."/>
            <person name="Splivallo R."/>
            <person name="Traeger S."/>
            <person name="Wang M."/>
            <person name="Zifcakova L."/>
            <person name="Wipf D."/>
            <person name="Zambonelli A."/>
            <person name="Paolocci F."/>
            <person name="Nowrousian M."/>
            <person name="Ottonello S."/>
            <person name="Baldrian P."/>
            <person name="Spatafora J.W."/>
            <person name="Henrissat B."/>
            <person name="Nagy L.G."/>
            <person name="Aury J.M."/>
            <person name="Wincker P."/>
            <person name="Grigoriev I.V."/>
            <person name="Bonfante P."/>
            <person name="Martin F.M."/>
        </authorList>
    </citation>
    <scope>NUCLEOTIDE SEQUENCE [LARGE SCALE GENOMIC DNA]</scope>
    <source>
        <strain evidence="1 2">RN42</strain>
    </source>
</reference>
<evidence type="ECO:0000313" key="2">
    <source>
        <dbReference type="Proteomes" id="UP000275078"/>
    </source>
</evidence>
<evidence type="ECO:0000313" key="1">
    <source>
        <dbReference type="EMBL" id="RPA71217.1"/>
    </source>
</evidence>
<proteinExistence type="predicted"/>
<keyword evidence="2" id="KW-1185">Reference proteome</keyword>
<gene>
    <name evidence="1" type="ORF">BJ508DRAFT_315829</name>
</gene>
<dbReference type="EMBL" id="ML119958">
    <property type="protein sequence ID" value="RPA71217.1"/>
    <property type="molecule type" value="Genomic_DNA"/>
</dbReference>
<organism evidence="1 2">
    <name type="scientific">Ascobolus immersus RN42</name>
    <dbReference type="NCBI Taxonomy" id="1160509"/>
    <lineage>
        <taxon>Eukaryota</taxon>
        <taxon>Fungi</taxon>
        <taxon>Dikarya</taxon>
        <taxon>Ascomycota</taxon>
        <taxon>Pezizomycotina</taxon>
        <taxon>Pezizomycetes</taxon>
        <taxon>Pezizales</taxon>
        <taxon>Ascobolaceae</taxon>
        <taxon>Ascobolus</taxon>
    </lineage>
</organism>
<name>A0A3N4HBR4_ASCIM</name>
<dbReference type="Proteomes" id="UP000275078">
    <property type="component" value="Unassembled WGS sequence"/>
</dbReference>
<protein>
    <submittedName>
        <fullName evidence="1">Uncharacterized protein</fullName>
    </submittedName>
</protein>
<accession>A0A3N4HBR4</accession>
<sequence>MPLTRYILVATANWKDRYDPFFADIHGIFDDLEAANGCAKAVLSKEIGCYTIDYDEDGCLVMGEEEKGYYYDVGKRNTKKDLFKVQVIKHDIVEQANLPTAKPQSASFTKKIELYHFTICFTEYEWKTDIIKQEKLKDDKYFLSKHAALEYMHEAIRKHDFRYKGRDEQLATLLDRYMDSTSEAEHYFENTLYSNHRLRLDDKRDSQFEIIFREKPAKKGYIELANGKTQMKVQDWDGTVKGYNAVYPDCPLTFPGVEASATGSVKGAKKATPAVLAKTQGGKVVKKKASSRGTLKK</sequence>